<evidence type="ECO:0000256" key="8">
    <source>
        <dbReference type="ARBA" id="ARBA00022927"/>
    </source>
</evidence>
<keyword evidence="7 12" id="KW-1005">Bacterial flagellum biogenesis</keyword>
<comment type="subcellular location">
    <subcellularLocation>
        <location evidence="1">Cell membrane</location>
        <topology evidence="1">Multi-pass membrane protein</topology>
    </subcellularLocation>
</comment>
<dbReference type="FunFam" id="3.40.1690.10:FF:000001">
    <property type="entry name" value="Flagellar biosynthetic protein FlhB"/>
    <property type="match status" value="1"/>
</dbReference>
<feature type="transmembrane region" description="Helical" evidence="12">
    <location>
        <begin position="156"/>
        <end position="174"/>
    </location>
</feature>
<keyword evidence="13" id="KW-0969">Cilium</keyword>
<dbReference type="AlphaFoldDB" id="A0A2N5H7I0"/>
<dbReference type="GO" id="GO:0009306">
    <property type="term" value="P:protein secretion"/>
    <property type="evidence" value="ECO:0007669"/>
    <property type="project" value="InterPro"/>
</dbReference>
<keyword evidence="4 12" id="KW-0813">Transport</keyword>
<evidence type="ECO:0000256" key="10">
    <source>
        <dbReference type="ARBA" id="ARBA00023136"/>
    </source>
</evidence>
<feature type="transmembrane region" description="Helical" evidence="12">
    <location>
        <begin position="47"/>
        <end position="71"/>
    </location>
</feature>
<dbReference type="NCBIfam" id="TIGR00328">
    <property type="entry name" value="flhB"/>
    <property type="match status" value="1"/>
</dbReference>
<keyword evidence="13" id="KW-0966">Cell projection</keyword>
<dbReference type="PANTHER" id="PTHR30531:SF12">
    <property type="entry name" value="FLAGELLAR BIOSYNTHETIC PROTEIN FLHB"/>
    <property type="match status" value="1"/>
</dbReference>
<dbReference type="RefSeq" id="WP_101651623.1">
    <property type="nucleotide sequence ID" value="NZ_PGVE01000095.1"/>
</dbReference>
<keyword evidence="11 12" id="KW-1006">Bacterial flagellum protein export</keyword>
<protein>
    <recommendedName>
        <fullName evidence="3 12">Flagellar biosynthetic protein FlhB</fullName>
    </recommendedName>
</protein>
<dbReference type="Pfam" id="PF01312">
    <property type="entry name" value="Bac_export_2"/>
    <property type="match status" value="1"/>
</dbReference>
<evidence type="ECO:0000256" key="2">
    <source>
        <dbReference type="ARBA" id="ARBA00010690"/>
    </source>
</evidence>
<dbReference type="InterPro" id="IPR006136">
    <property type="entry name" value="FlhB"/>
</dbReference>
<dbReference type="InterPro" id="IPR006135">
    <property type="entry name" value="T3SS_substrate_exporter"/>
</dbReference>
<dbReference type="SUPFAM" id="SSF160544">
    <property type="entry name" value="EscU C-terminal domain-like"/>
    <property type="match status" value="1"/>
</dbReference>
<dbReference type="InterPro" id="IPR029025">
    <property type="entry name" value="T3SS_substrate_exporter_C"/>
</dbReference>
<feature type="transmembrane region" description="Helical" evidence="12">
    <location>
        <begin position="102"/>
        <end position="127"/>
    </location>
</feature>
<dbReference type="EMBL" id="PGVE01000095">
    <property type="protein sequence ID" value="PLS01468.1"/>
    <property type="molecule type" value="Genomic_DNA"/>
</dbReference>
<dbReference type="Gene3D" id="3.40.1690.10">
    <property type="entry name" value="secretion proteins EscU"/>
    <property type="match status" value="1"/>
</dbReference>
<keyword evidence="14" id="KW-1185">Reference proteome</keyword>
<dbReference type="PANTHER" id="PTHR30531">
    <property type="entry name" value="FLAGELLAR BIOSYNTHETIC PROTEIN FLHB"/>
    <property type="match status" value="1"/>
</dbReference>
<evidence type="ECO:0000256" key="11">
    <source>
        <dbReference type="ARBA" id="ARBA00023225"/>
    </source>
</evidence>
<evidence type="ECO:0000256" key="7">
    <source>
        <dbReference type="ARBA" id="ARBA00022795"/>
    </source>
</evidence>
<dbReference type="Gene3D" id="6.10.250.2080">
    <property type="match status" value="1"/>
</dbReference>
<comment type="function">
    <text evidence="12">Required for formation of the rod structure in the basal body of the flagellar apparatus. Together with FliI and FliH, may constitute the export apparatus of flagellin.</text>
</comment>
<keyword evidence="9 12" id="KW-1133">Transmembrane helix</keyword>
<feature type="transmembrane region" description="Helical" evidence="12">
    <location>
        <begin position="194"/>
        <end position="221"/>
    </location>
</feature>
<comment type="caution">
    <text evidence="13">The sequence shown here is derived from an EMBL/GenBank/DDBJ whole genome shotgun (WGS) entry which is preliminary data.</text>
</comment>
<keyword evidence="8 12" id="KW-0653">Protein transport</keyword>
<dbReference type="OrthoDB" id="9807950at2"/>
<proteinExistence type="inferred from homology"/>
<keyword evidence="13" id="KW-0282">Flagellum</keyword>
<name>A0A2N5H7I0_9BACI</name>
<dbReference type="GO" id="GO:0005886">
    <property type="term" value="C:plasma membrane"/>
    <property type="evidence" value="ECO:0007669"/>
    <property type="project" value="UniProtKB-SubCell"/>
</dbReference>
<evidence type="ECO:0000256" key="4">
    <source>
        <dbReference type="ARBA" id="ARBA00022448"/>
    </source>
</evidence>
<keyword evidence="10 12" id="KW-0472">Membrane</keyword>
<organism evidence="13 14">
    <name type="scientific">Neobacillus cucumis</name>
    <dbReference type="NCBI Taxonomy" id="1740721"/>
    <lineage>
        <taxon>Bacteria</taxon>
        <taxon>Bacillati</taxon>
        <taxon>Bacillota</taxon>
        <taxon>Bacilli</taxon>
        <taxon>Bacillales</taxon>
        <taxon>Bacillaceae</taxon>
        <taxon>Neobacillus</taxon>
    </lineage>
</organism>
<dbReference type="GO" id="GO:0044780">
    <property type="term" value="P:bacterial-type flagellum assembly"/>
    <property type="evidence" value="ECO:0007669"/>
    <property type="project" value="InterPro"/>
</dbReference>
<evidence type="ECO:0000256" key="9">
    <source>
        <dbReference type="ARBA" id="ARBA00022989"/>
    </source>
</evidence>
<dbReference type="Proteomes" id="UP000234950">
    <property type="component" value="Unassembled WGS sequence"/>
</dbReference>
<keyword evidence="6 12" id="KW-0812">Transmembrane</keyword>
<keyword evidence="5 12" id="KW-1003">Cell membrane</keyword>
<evidence type="ECO:0000256" key="1">
    <source>
        <dbReference type="ARBA" id="ARBA00004651"/>
    </source>
</evidence>
<evidence type="ECO:0000256" key="6">
    <source>
        <dbReference type="ARBA" id="ARBA00022692"/>
    </source>
</evidence>
<dbReference type="PRINTS" id="PR00950">
    <property type="entry name" value="TYPE3IMSPROT"/>
</dbReference>
<evidence type="ECO:0000256" key="5">
    <source>
        <dbReference type="ARBA" id="ARBA00022475"/>
    </source>
</evidence>
<gene>
    <name evidence="12 13" type="primary">flhB</name>
    <name evidence="13" type="ORF">CVD27_25220</name>
</gene>
<evidence type="ECO:0000256" key="12">
    <source>
        <dbReference type="RuleBase" id="RU364091"/>
    </source>
</evidence>
<sequence length="364" mass="41385">MKGNNYLLQVDLQWFAEEKTEKATPQKRREARKKGQVAKSPEVSSSLMLLSFFLFLLFYGSYFGTNILVLFQDLFSSYLLLDLTESSTHKLFVDITILTEKIVLPILALLFVMGLLANYFQIGFLFTTENLKFDFKKINPVEGAKRILSMRSIVDLLKNVLKMVLISWTAYVLLKKEIAAFLHLSQLGITQMIEYLFTVIVKIGVSASAVYVVLGAADFLYQKYDHEKKLKMSLKEVKDEHKKSEGDPLVKGKIKEMQRAMSLNRMMSDVPKADVVITNPTHYAIAIVYDANDSKAPVVIAKGVDFMAQKIKEIAREHDIILSENKPLARALYANVEVGQEIPEELFKAVAEILAYVYRLKGKF</sequence>
<evidence type="ECO:0000313" key="13">
    <source>
        <dbReference type="EMBL" id="PLS01468.1"/>
    </source>
</evidence>
<comment type="similarity">
    <text evidence="2 12">Belongs to the type III secretion exporter family.</text>
</comment>
<accession>A0A2N5H7I0</accession>
<reference evidence="13 14" key="1">
    <citation type="submission" date="2017-11" db="EMBL/GenBank/DDBJ databases">
        <title>Comparitive Functional Genomics of Dry Heat Resistant strains isolated from the Viking Spacecraft.</title>
        <authorList>
            <person name="Seuylemezian A."/>
            <person name="Cooper K."/>
            <person name="Vaishampayan P."/>
        </authorList>
    </citation>
    <scope>NUCLEOTIDE SEQUENCE [LARGE SCALE GENOMIC DNA]</scope>
    <source>
        <strain evidence="13 14">V32-6</strain>
    </source>
</reference>
<evidence type="ECO:0000256" key="3">
    <source>
        <dbReference type="ARBA" id="ARBA00021622"/>
    </source>
</evidence>
<evidence type="ECO:0000313" key="14">
    <source>
        <dbReference type="Proteomes" id="UP000234950"/>
    </source>
</evidence>